<gene>
    <name evidence="1" type="ORF">MNBD_ALPHA02-1713</name>
</gene>
<dbReference type="EMBL" id="UOED01000031">
    <property type="protein sequence ID" value="VAV88225.1"/>
    <property type="molecule type" value="Genomic_DNA"/>
</dbReference>
<dbReference type="AlphaFoldDB" id="A0A3B0RY14"/>
<sequence length="109" mass="12244">MAKTDYKQQLQDDRMALQKLIALAGDESNAVELDQSKLGRLSRMDALQKQAMSQEVLRRRQIELMRINAALIRIEEGEFGYCITCGEEIECQRLALNPSLPQCGKCAAA</sequence>
<dbReference type="PANTHER" id="PTHR33823">
    <property type="entry name" value="RNA POLYMERASE-BINDING TRANSCRIPTION FACTOR DKSA-RELATED"/>
    <property type="match status" value="1"/>
</dbReference>
<proteinExistence type="predicted"/>
<accession>A0A3B0RY14</accession>
<dbReference type="PROSITE" id="PS51128">
    <property type="entry name" value="ZF_DKSA_2"/>
    <property type="match status" value="1"/>
</dbReference>
<name>A0A3B0RY14_9ZZZZ</name>
<dbReference type="PANTHER" id="PTHR33823:SF4">
    <property type="entry name" value="GENERAL STRESS PROTEIN 16O"/>
    <property type="match status" value="1"/>
</dbReference>
<dbReference type="Gene3D" id="1.20.120.910">
    <property type="entry name" value="DksA, coiled-coil domain"/>
    <property type="match status" value="1"/>
</dbReference>
<organism evidence="1">
    <name type="scientific">hydrothermal vent metagenome</name>
    <dbReference type="NCBI Taxonomy" id="652676"/>
    <lineage>
        <taxon>unclassified sequences</taxon>
        <taxon>metagenomes</taxon>
        <taxon>ecological metagenomes</taxon>
    </lineage>
</organism>
<evidence type="ECO:0000313" key="1">
    <source>
        <dbReference type="EMBL" id="VAV88225.1"/>
    </source>
</evidence>
<protein>
    <submittedName>
        <fullName evidence="1">Uncharacterized protein</fullName>
    </submittedName>
</protein>
<reference evidence="1" key="1">
    <citation type="submission" date="2018-06" db="EMBL/GenBank/DDBJ databases">
        <authorList>
            <person name="Zhirakovskaya E."/>
        </authorList>
    </citation>
    <scope>NUCLEOTIDE SEQUENCE</scope>
</reference>